<dbReference type="Proteomes" id="UP001187203">
    <property type="component" value="Unassembled WGS sequence"/>
</dbReference>
<name>A0ABU3YWC6_9HYPH</name>
<proteinExistence type="predicted"/>
<reference evidence="2" key="1">
    <citation type="journal article" date="2023" name="Int. J. Mol. Sci.">
        <title>Genomic and Metabolic Characterization of Plant Growth-Promoting Rhizobacteria Isolated from Nodules of Clovers Grown in Non-Farmed Soil.</title>
        <authorList>
            <person name="Wojcik M."/>
            <person name="Koper P."/>
            <person name="Zebracki K."/>
            <person name="Marczak M."/>
            <person name="Mazur A."/>
        </authorList>
    </citation>
    <scope>NUCLEOTIDE SEQUENCE [LARGE SCALE GENOMIC DNA]</scope>
    <source>
        <strain evidence="2">KB12</strain>
    </source>
</reference>
<organism evidence="1 2">
    <name type="scientific">Rhizobium brockwellii</name>
    <dbReference type="NCBI Taxonomy" id="3019932"/>
    <lineage>
        <taxon>Bacteria</taxon>
        <taxon>Pseudomonadati</taxon>
        <taxon>Pseudomonadota</taxon>
        <taxon>Alphaproteobacteria</taxon>
        <taxon>Hyphomicrobiales</taxon>
        <taxon>Rhizobiaceae</taxon>
        <taxon>Rhizobium/Agrobacterium group</taxon>
        <taxon>Rhizobium</taxon>
    </lineage>
</organism>
<dbReference type="EMBL" id="JAWJWI010000024">
    <property type="protein sequence ID" value="MDV4190124.1"/>
    <property type="molecule type" value="Genomic_DNA"/>
</dbReference>
<sequence>MNDVVKNSVIEGKSGSDWNVTIYEENKKPLIRQFSNEAEAKAFAALERRRLGIRQ</sequence>
<accession>A0ABU3YWC6</accession>
<keyword evidence="2" id="KW-1185">Reference proteome</keyword>
<comment type="caution">
    <text evidence="1">The sequence shown here is derived from an EMBL/GenBank/DDBJ whole genome shotgun (WGS) entry which is preliminary data.</text>
</comment>
<dbReference type="RefSeq" id="WP_317277186.1">
    <property type="nucleotide sequence ID" value="NZ_JAWJWH010000026.1"/>
</dbReference>
<protein>
    <recommendedName>
        <fullName evidence="3">SPOR domain-containing protein</fullName>
    </recommendedName>
</protein>
<evidence type="ECO:0000313" key="2">
    <source>
        <dbReference type="Proteomes" id="UP001187203"/>
    </source>
</evidence>
<gene>
    <name evidence="1" type="ORF">R1523_31995</name>
</gene>
<evidence type="ECO:0000313" key="1">
    <source>
        <dbReference type="EMBL" id="MDV4190124.1"/>
    </source>
</evidence>
<evidence type="ECO:0008006" key="3">
    <source>
        <dbReference type="Google" id="ProtNLM"/>
    </source>
</evidence>